<proteinExistence type="predicted"/>
<sequence>MARKIQWAGLTWTVRGTSATTQGPGANWWSDSASSVWVDTAGKLHLKLRKEGTRWLAPEIYTDRTFKYGTFVWKIEGPTSSATGVLDKNVVLGLFTYQSSDLNNEIDIELARWGNASWPNLNYTVYPSRASLWDAQQKASYVKSSEMTLQGNYTTQMFTWTSSQVRFSSKYGHSAGASSILDWNTPNTPAERVPQSACSVHMNLWICNGQSAPSNGQEVEFVIHSFTYSP</sequence>
<name>A0A8T0H597_CERPU</name>
<organism evidence="1 2">
    <name type="scientific">Ceratodon purpureus</name>
    <name type="common">Fire moss</name>
    <name type="synonym">Dicranum purpureum</name>
    <dbReference type="NCBI Taxonomy" id="3225"/>
    <lineage>
        <taxon>Eukaryota</taxon>
        <taxon>Viridiplantae</taxon>
        <taxon>Streptophyta</taxon>
        <taxon>Embryophyta</taxon>
        <taxon>Bryophyta</taxon>
        <taxon>Bryophytina</taxon>
        <taxon>Bryopsida</taxon>
        <taxon>Dicranidae</taxon>
        <taxon>Pseudoditrichales</taxon>
        <taxon>Ditrichaceae</taxon>
        <taxon>Ceratodon</taxon>
    </lineage>
</organism>
<dbReference type="AlphaFoldDB" id="A0A8T0H597"/>
<evidence type="ECO:0000313" key="1">
    <source>
        <dbReference type="EMBL" id="KAG0565867.1"/>
    </source>
</evidence>
<dbReference type="SUPFAM" id="SSF49899">
    <property type="entry name" value="Concanavalin A-like lectins/glucanases"/>
    <property type="match status" value="1"/>
</dbReference>
<accession>A0A8T0H597</accession>
<dbReference type="EMBL" id="CM026428">
    <property type="protein sequence ID" value="KAG0565867.1"/>
    <property type="molecule type" value="Genomic_DNA"/>
</dbReference>
<protein>
    <recommendedName>
        <fullName evidence="3">GH16 domain-containing protein</fullName>
    </recommendedName>
</protein>
<reference evidence="1" key="1">
    <citation type="submission" date="2020-06" db="EMBL/GenBank/DDBJ databases">
        <title>WGS assembly of Ceratodon purpureus strain R40.</title>
        <authorList>
            <person name="Carey S.B."/>
            <person name="Jenkins J."/>
            <person name="Shu S."/>
            <person name="Lovell J.T."/>
            <person name="Sreedasyam A."/>
            <person name="Maumus F."/>
            <person name="Tiley G.P."/>
            <person name="Fernandez-Pozo N."/>
            <person name="Barry K."/>
            <person name="Chen C."/>
            <person name="Wang M."/>
            <person name="Lipzen A."/>
            <person name="Daum C."/>
            <person name="Saski C.A."/>
            <person name="Payton A.C."/>
            <person name="Mcbreen J.C."/>
            <person name="Conrad R.E."/>
            <person name="Kollar L.M."/>
            <person name="Olsson S."/>
            <person name="Huttunen S."/>
            <person name="Landis J.B."/>
            <person name="Wickett N.J."/>
            <person name="Johnson M.G."/>
            <person name="Rensing S.A."/>
            <person name="Grimwood J."/>
            <person name="Schmutz J."/>
            <person name="Mcdaniel S.F."/>
        </authorList>
    </citation>
    <scope>NUCLEOTIDE SEQUENCE</scope>
    <source>
        <strain evidence="1">R40</strain>
    </source>
</reference>
<keyword evidence="2" id="KW-1185">Reference proteome</keyword>
<dbReference type="InterPro" id="IPR013320">
    <property type="entry name" value="ConA-like_dom_sf"/>
</dbReference>
<evidence type="ECO:0000313" key="2">
    <source>
        <dbReference type="Proteomes" id="UP000822688"/>
    </source>
</evidence>
<comment type="caution">
    <text evidence="1">The sequence shown here is derived from an EMBL/GenBank/DDBJ whole genome shotgun (WGS) entry which is preliminary data.</text>
</comment>
<dbReference type="Proteomes" id="UP000822688">
    <property type="component" value="Chromosome 7"/>
</dbReference>
<evidence type="ECO:0008006" key="3">
    <source>
        <dbReference type="Google" id="ProtNLM"/>
    </source>
</evidence>
<dbReference type="Gene3D" id="2.60.120.200">
    <property type="match status" value="1"/>
</dbReference>
<gene>
    <name evidence="1" type="ORF">KC19_7G019200</name>
</gene>